<dbReference type="Proteomes" id="UP001597241">
    <property type="component" value="Unassembled WGS sequence"/>
</dbReference>
<evidence type="ECO:0008006" key="3">
    <source>
        <dbReference type="Google" id="ProtNLM"/>
    </source>
</evidence>
<organism evidence="1 2">
    <name type="scientific">Lutibacter holmesii</name>
    <dbReference type="NCBI Taxonomy" id="1137985"/>
    <lineage>
        <taxon>Bacteria</taxon>
        <taxon>Pseudomonadati</taxon>
        <taxon>Bacteroidota</taxon>
        <taxon>Flavobacteriia</taxon>
        <taxon>Flavobacteriales</taxon>
        <taxon>Flavobacteriaceae</taxon>
        <taxon>Lutibacter</taxon>
    </lineage>
</organism>
<proteinExistence type="predicted"/>
<dbReference type="EMBL" id="JBHTMV010000002">
    <property type="protein sequence ID" value="MFD1292651.1"/>
    <property type="molecule type" value="Genomic_DNA"/>
</dbReference>
<gene>
    <name evidence="1" type="ORF">ACFQ5N_02275</name>
</gene>
<reference evidence="2" key="1">
    <citation type="journal article" date="2019" name="Int. J. Syst. Evol. Microbiol.">
        <title>The Global Catalogue of Microorganisms (GCM) 10K type strain sequencing project: providing services to taxonomists for standard genome sequencing and annotation.</title>
        <authorList>
            <consortium name="The Broad Institute Genomics Platform"/>
            <consortium name="The Broad Institute Genome Sequencing Center for Infectious Disease"/>
            <person name="Wu L."/>
            <person name="Ma J."/>
        </authorList>
    </citation>
    <scope>NUCLEOTIDE SEQUENCE [LARGE SCALE GENOMIC DNA]</scope>
    <source>
        <strain evidence="2">CCUG 62221</strain>
    </source>
</reference>
<dbReference type="RefSeq" id="WP_386807371.1">
    <property type="nucleotide sequence ID" value="NZ_JBHTMV010000002.1"/>
</dbReference>
<accession>A0ABW3WLW9</accession>
<comment type="caution">
    <text evidence="1">The sequence shown here is derived from an EMBL/GenBank/DDBJ whole genome shotgun (WGS) entry which is preliminary data.</text>
</comment>
<evidence type="ECO:0000313" key="1">
    <source>
        <dbReference type="EMBL" id="MFD1292651.1"/>
    </source>
</evidence>
<evidence type="ECO:0000313" key="2">
    <source>
        <dbReference type="Proteomes" id="UP001597241"/>
    </source>
</evidence>
<protein>
    <recommendedName>
        <fullName evidence="3">PLD phosphodiesterase domain-containing protein</fullName>
    </recommendedName>
</protein>
<keyword evidence="2" id="KW-1185">Reference proteome</keyword>
<sequence length="201" mass="23806">MAWYDLKPEPPKTKKEEKNIVLFKKFMEMNYFRVRKINEIISEPQENEQYRIITQQSFNGFSILLWLLEKDEYEEIYLSTFSLDEKTALAIVDLIKATPNIKYTLIITSLLKYDRKGRFNKLIDCAKYSPNFTFIEAFNHTKIIMAKSKTNYYVIEGSGNLSANARIEQYLFENSKATFNFHKSWMDDISQFSAKKDTIIH</sequence>
<name>A0ABW3WLW9_9FLAO</name>